<name>Q7RNL2_PLAYO</name>
<gene>
    <name evidence="1" type="ORF">PY01804</name>
</gene>
<protein>
    <submittedName>
        <fullName evidence="1">Uncharacterized protein</fullName>
    </submittedName>
</protein>
<dbReference type="InParanoid" id="Q7RNL2"/>
<keyword evidence="2" id="KW-1185">Reference proteome</keyword>
<dbReference type="STRING" id="73239.Q7RNL2"/>
<proteinExistence type="predicted"/>
<dbReference type="Proteomes" id="UP000008553">
    <property type="component" value="Unassembled WGS sequence"/>
</dbReference>
<dbReference type="PaxDb" id="73239-Q7RNL2"/>
<evidence type="ECO:0000313" key="2">
    <source>
        <dbReference type="Proteomes" id="UP000008553"/>
    </source>
</evidence>
<evidence type="ECO:0000313" key="1">
    <source>
        <dbReference type="EMBL" id="EAA21171.1"/>
    </source>
</evidence>
<dbReference type="EMBL" id="AABL01000487">
    <property type="protein sequence ID" value="EAA21171.1"/>
    <property type="molecule type" value="Genomic_DNA"/>
</dbReference>
<reference evidence="1 2" key="1">
    <citation type="journal article" date="2002" name="Nature">
        <title>Genome sequence and comparative analysis of the model rodent malaria parasite Plasmodium yoelii yoelii.</title>
        <authorList>
            <person name="Carlton J.M."/>
            <person name="Angiuoli S.V."/>
            <person name="Suh B.B."/>
            <person name="Kooij T.W."/>
            <person name="Pertea M."/>
            <person name="Silva J.C."/>
            <person name="Ermolaeva M.D."/>
            <person name="Allen J.E."/>
            <person name="Selengut J.D."/>
            <person name="Koo H.L."/>
            <person name="Peterson J.D."/>
            <person name="Pop M."/>
            <person name="Kosack D.S."/>
            <person name="Shumway M.F."/>
            <person name="Bidwell S.L."/>
            <person name="Shallom S.J."/>
            <person name="van Aken S.E."/>
            <person name="Riedmuller S.B."/>
            <person name="Feldblyum T.V."/>
            <person name="Cho J.K."/>
            <person name="Quackenbush J."/>
            <person name="Sedegah M."/>
            <person name="Shoaibi A."/>
            <person name="Cummings L.M."/>
            <person name="Florens L."/>
            <person name="Yates J.R."/>
            <person name="Raine J.D."/>
            <person name="Sinden R.E."/>
            <person name="Harris M.A."/>
            <person name="Cunningham D.A."/>
            <person name="Preiser P.R."/>
            <person name="Bergman L.W."/>
            <person name="Vaidya A.B."/>
            <person name="van Lin L.H."/>
            <person name="Janse C.J."/>
            <person name="Waters A.P."/>
            <person name="Smith H.O."/>
            <person name="White O.R."/>
            <person name="Salzberg S.L."/>
            <person name="Venter J.C."/>
            <person name="Fraser C.M."/>
            <person name="Hoffman S.L."/>
            <person name="Gardner M.J."/>
            <person name="Carucci D.J."/>
        </authorList>
    </citation>
    <scope>NUCLEOTIDE SEQUENCE [LARGE SCALE GENOMIC DNA]</scope>
    <source>
        <strain evidence="1 2">17XNL</strain>
    </source>
</reference>
<comment type="caution">
    <text evidence="1">The sequence shown here is derived from an EMBL/GenBank/DDBJ whole genome shotgun (WGS) entry which is preliminary data.</text>
</comment>
<organism evidence="1 2">
    <name type="scientific">Plasmodium yoelii yoelii</name>
    <dbReference type="NCBI Taxonomy" id="73239"/>
    <lineage>
        <taxon>Eukaryota</taxon>
        <taxon>Sar</taxon>
        <taxon>Alveolata</taxon>
        <taxon>Apicomplexa</taxon>
        <taxon>Aconoidasida</taxon>
        <taxon>Haemosporida</taxon>
        <taxon>Plasmodiidae</taxon>
        <taxon>Plasmodium</taxon>
        <taxon>Plasmodium (Vinckeia)</taxon>
    </lineage>
</organism>
<dbReference type="AlphaFoldDB" id="Q7RNL2"/>
<accession>Q7RNL2</accession>
<sequence length="108" mass="12799">MDKIIQRNVNKKKNIYNSKFKLNIDLYKKYIDLIDKKNYPLVLNKGKNNSKENTNNSTINKFIGIFLPPKHHLLMVFQIYDKSTIISPKPRVSFFFLINSYTLISRSE</sequence>